<organism evidence="1 2">
    <name type="scientific">Hymenobacter swuensis DY53</name>
    <dbReference type="NCBI Taxonomy" id="1227739"/>
    <lineage>
        <taxon>Bacteria</taxon>
        <taxon>Pseudomonadati</taxon>
        <taxon>Bacteroidota</taxon>
        <taxon>Cytophagia</taxon>
        <taxon>Cytophagales</taxon>
        <taxon>Hymenobacteraceae</taxon>
        <taxon>Hymenobacter</taxon>
    </lineage>
</organism>
<gene>
    <name evidence="1" type="ORF">Hsw_PA0256</name>
</gene>
<dbReference type="KEGG" id="hsw:Hsw_PA0256"/>
<dbReference type="Proteomes" id="UP000019423">
    <property type="component" value="Plasmid pHsw1"/>
</dbReference>
<dbReference type="GO" id="GO:0008939">
    <property type="term" value="F:nicotinate-nucleotide-dimethylbenzimidazole phosphoribosyltransferase activity"/>
    <property type="evidence" value="ECO:0007669"/>
    <property type="project" value="InterPro"/>
</dbReference>
<geneLocation type="plasmid" evidence="1 2">
    <name>pHsw1</name>
</geneLocation>
<evidence type="ECO:0000313" key="2">
    <source>
        <dbReference type="Proteomes" id="UP000019423"/>
    </source>
</evidence>
<dbReference type="Gene3D" id="1.10.1610.10">
    <property type="match status" value="1"/>
</dbReference>
<evidence type="ECO:0000313" key="1">
    <source>
        <dbReference type="EMBL" id="AHJ95589.1"/>
    </source>
</evidence>
<sequence length="52" mass="5532">MSWRITPPDTALSAAIQHKIDTKIKPVGALEALARQLAVLTRVVATHPTVGS</sequence>
<proteinExistence type="predicted"/>
<accession>W8ER22</accession>
<reference evidence="1 2" key="1">
    <citation type="submission" date="2014-01" db="EMBL/GenBank/DDBJ databases">
        <title>Complete sequence of plasmid1 of ionizing-radiation resistance bacterium Hymenobacter swuensis DY53.</title>
        <authorList>
            <person name="Jung J.-H."/>
            <person name="Jeong S.-W."/>
            <person name="Joe M.-H."/>
            <person name="Cho y.-j."/>
            <person name="Kim M.-K."/>
            <person name="Lim S.-Y."/>
        </authorList>
    </citation>
    <scope>NUCLEOTIDE SEQUENCE [LARGE SCALE GENOMIC DNA]</scope>
    <source>
        <strain evidence="1 2">DY53</strain>
        <plasmid evidence="1 2">pHsw1</plasmid>
    </source>
</reference>
<dbReference type="InterPro" id="IPR023195">
    <property type="entry name" value="Nict_dMeBzImd_PRibTrfase_N"/>
</dbReference>
<dbReference type="HOGENOM" id="CLU_3080683_0_0_10"/>
<dbReference type="RefSeq" id="WP_155832773.1">
    <property type="nucleotide sequence ID" value="NZ_CP007144.1"/>
</dbReference>
<dbReference type="PATRIC" id="fig|1227739.3.peg.274"/>
<keyword evidence="2" id="KW-1185">Reference proteome</keyword>
<dbReference type="EMBL" id="CP007144">
    <property type="protein sequence ID" value="AHJ95589.1"/>
    <property type="molecule type" value="Genomic_DNA"/>
</dbReference>
<name>W8ER22_9BACT</name>
<keyword evidence="1" id="KW-0614">Plasmid</keyword>
<evidence type="ECO:0008006" key="3">
    <source>
        <dbReference type="Google" id="ProtNLM"/>
    </source>
</evidence>
<dbReference type="AlphaFoldDB" id="W8ER22"/>
<protein>
    <recommendedName>
        <fullName evidence="3">Nicotinate-nucleotide--dimethylbenzimidazole phosphoribosyltransferase</fullName>
    </recommendedName>
</protein>